<organism evidence="3 4">
    <name type="scientific">Pelobium manganitolerans</name>
    <dbReference type="NCBI Taxonomy" id="1842495"/>
    <lineage>
        <taxon>Bacteria</taxon>
        <taxon>Pseudomonadati</taxon>
        <taxon>Bacteroidota</taxon>
        <taxon>Sphingobacteriia</taxon>
        <taxon>Sphingobacteriales</taxon>
        <taxon>Sphingobacteriaceae</taxon>
        <taxon>Pelobium</taxon>
    </lineage>
</organism>
<evidence type="ECO:0000259" key="2">
    <source>
        <dbReference type="Pfam" id="PF13739"/>
    </source>
</evidence>
<dbReference type="AlphaFoldDB" id="A0A419S2Z7"/>
<accession>A0A419S2Z7</accession>
<evidence type="ECO:0000313" key="4">
    <source>
        <dbReference type="Proteomes" id="UP000283433"/>
    </source>
</evidence>
<dbReference type="Proteomes" id="UP000283433">
    <property type="component" value="Unassembled WGS sequence"/>
</dbReference>
<gene>
    <name evidence="3" type="ORF">BCY91_08845</name>
</gene>
<proteinExistence type="predicted"/>
<dbReference type="Gene3D" id="3.30.565.40">
    <property type="entry name" value="Fervidobacterium nodosum Rt17-B1 like"/>
    <property type="match status" value="1"/>
</dbReference>
<evidence type="ECO:0000259" key="1">
    <source>
        <dbReference type="Pfam" id="PF11738"/>
    </source>
</evidence>
<keyword evidence="4" id="KW-1185">Reference proteome</keyword>
<evidence type="ECO:0000313" key="3">
    <source>
        <dbReference type="EMBL" id="RKD13672.1"/>
    </source>
</evidence>
<dbReference type="EMBL" id="MBTA01000027">
    <property type="protein sequence ID" value="RKD13672.1"/>
    <property type="molecule type" value="Genomic_DNA"/>
</dbReference>
<dbReference type="PROSITE" id="PS51257">
    <property type="entry name" value="PROKAR_LIPOPROTEIN"/>
    <property type="match status" value="1"/>
</dbReference>
<dbReference type="InterPro" id="IPR025303">
    <property type="entry name" value="PdaC"/>
</dbReference>
<reference evidence="3 4" key="1">
    <citation type="submission" date="2016-07" db="EMBL/GenBank/DDBJ databases">
        <title>Genome of Pelobium manganitolerans.</title>
        <authorList>
            <person name="Wu S."/>
            <person name="Wang G."/>
        </authorList>
    </citation>
    <scope>NUCLEOTIDE SEQUENCE [LARGE SCALE GENOMIC DNA]</scope>
    <source>
        <strain evidence="3 4">YS-25</strain>
    </source>
</reference>
<feature type="domain" description="Deacetylase PdaC" evidence="2">
    <location>
        <begin position="66"/>
        <end position="164"/>
    </location>
</feature>
<dbReference type="InterPro" id="IPR021729">
    <property type="entry name" value="DUF3298"/>
</dbReference>
<sequence>MKNIIIPALALAFLACNNNKTGQQNTDSSSQINENTLTAFSSTDTLPYQIKDFYRETARSKNPADSSKYAYVKASYPKFGADQDFLNRKITSLLSAEPWTGKNQHSLMKASESFFKDFETFKKEVPESPAGYAWEQSITVKFQDTNLIVFASESYVYTGGAHGMPSLLYSNFDLKNEKDIKLEDILIKDYKKPLTRVAESIFRKNEGLSQTDSLENYFFENKVFYLNDNFAVTQKGLLFTYNVYEIKSYAEGMTDLFIPYQKIKGLVKPNSIISKYITP</sequence>
<name>A0A419S2Z7_9SPHI</name>
<dbReference type="OrthoDB" id="594879at2"/>
<feature type="domain" description="DUF3298" evidence="1">
    <location>
        <begin position="183"/>
        <end position="261"/>
    </location>
</feature>
<dbReference type="Pfam" id="PF11738">
    <property type="entry name" value="DUF3298"/>
    <property type="match status" value="1"/>
</dbReference>
<dbReference type="RefSeq" id="WP_120182578.1">
    <property type="nucleotide sequence ID" value="NZ_MBTA01000027.1"/>
</dbReference>
<dbReference type="Gene3D" id="3.90.640.20">
    <property type="entry name" value="Heat-shock cognate protein, ATPase"/>
    <property type="match status" value="1"/>
</dbReference>
<dbReference type="Pfam" id="PF13739">
    <property type="entry name" value="PdaC"/>
    <property type="match status" value="1"/>
</dbReference>
<protein>
    <recommendedName>
        <fullName evidence="5">DUF3298 domain-containing protein</fullName>
    </recommendedName>
</protein>
<dbReference type="InterPro" id="IPR037126">
    <property type="entry name" value="PdaC/RsiV-like_sf"/>
</dbReference>
<evidence type="ECO:0008006" key="5">
    <source>
        <dbReference type="Google" id="ProtNLM"/>
    </source>
</evidence>
<comment type="caution">
    <text evidence="3">The sequence shown here is derived from an EMBL/GenBank/DDBJ whole genome shotgun (WGS) entry which is preliminary data.</text>
</comment>